<sequence length="131" mass="13355">MGYFNWLPKWLGAKAVQTKAKGEAEAAAVKADVSHVKNSTSQSVGHAVGSTKDDTKAIGQGAEARVGDAAGTVGQGAPSTVDSVTDTAGSAANATADTASKQRPKAAHSESTQKIMAALHLDHKHPRPRVA</sequence>
<accession>A0AAN7SUJ3</accession>
<reference evidence="2 3" key="1">
    <citation type="submission" date="2023-08" db="EMBL/GenBank/DDBJ databases">
        <title>Black Yeasts Isolated from many extreme environments.</title>
        <authorList>
            <person name="Coleine C."/>
            <person name="Stajich J.E."/>
            <person name="Selbmann L."/>
        </authorList>
    </citation>
    <scope>NUCLEOTIDE SEQUENCE [LARGE SCALE GENOMIC DNA]</scope>
    <source>
        <strain evidence="2 3">CCFEE 5910</strain>
    </source>
</reference>
<dbReference type="AlphaFoldDB" id="A0AAN7SUJ3"/>
<keyword evidence="3" id="KW-1185">Reference proteome</keyword>
<protein>
    <submittedName>
        <fullName evidence="2">Uncharacterized protein</fullName>
    </submittedName>
</protein>
<gene>
    <name evidence="2" type="ORF">LTR05_007146</name>
</gene>
<evidence type="ECO:0000256" key="1">
    <source>
        <dbReference type="SAM" id="MobiDB-lite"/>
    </source>
</evidence>
<name>A0AAN7SUJ3_9EURO</name>
<feature type="compositionally biased region" description="Low complexity" evidence="1">
    <location>
        <begin position="85"/>
        <end position="99"/>
    </location>
</feature>
<dbReference type="Proteomes" id="UP001309876">
    <property type="component" value="Unassembled WGS sequence"/>
</dbReference>
<proteinExistence type="predicted"/>
<organism evidence="2 3">
    <name type="scientific">Lithohypha guttulata</name>
    <dbReference type="NCBI Taxonomy" id="1690604"/>
    <lineage>
        <taxon>Eukaryota</taxon>
        <taxon>Fungi</taxon>
        <taxon>Dikarya</taxon>
        <taxon>Ascomycota</taxon>
        <taxon>Pezizomycotina</taxon>
        <taxon>Eurotiomycetes</taxon>
        <taxon>Chaetothyriomycetidae</taxon>
        <taxon>Chaetothyriales</taxon>
        <taxon>Trichomeriaceae</taxon>
        <taxon>Lithohypha</taxon>
    </lineage>
</organism>
<evidence type="ECO:0000313" key="2">
    <source>
        <dbReference type="EMBL" id="KAK5082004.1"/>
    </source>
</evidence>
<feature type="region of interest" description="Disordered" evidence="1">
    <location>
        <begin position="35"/>
        <end position="112"/>
    </location>
</feature>
<dbReference type="EMBL" id="JAVRRJ010000008">
    <property type="protein sequence ID" value="KAK5082004.1"/>
    <property type="molecule type" value="Genomic_DNA"/>
</dbReference>
<evidence type="ECO:0000313" key="3">
    <source>
        <dbReference type="Proteomes" id="UP001309876"/>
    </source>
</evidence>
<comment type="caution">
    <text evidence="2">The sequence shown here is derived from an EMBL/GenBank/DDBJ whole genome shotgun (WGS) entry which is preliminary data.</text>
</comment>